<feature type="region of interest" description="Disordered" evidence="2">
    <location>
        <begin position="224"/>
        <end position="244"/>
    </location>
</feature>
<evidence type="ECO:0000256" key="2">
    <source>
        <dbReference type="SAM" id="MobiDB-lite"/>
    </source>
</evidence>
<organism evidence="3 4">
    <name type="scientific">Dendrobium thyrsiflorum</name>
    <name type="common">Pinecone-like raceme dendrobium</name>
    <name type="synonym">Orchid</name>
    <dbReference type="NCBI Taxonomy" id="117978"/>
    <lineage>
        <taxon>Eukaryota</taxon>
        <taxon>Viridiplantae</taxon>
        <taxon>Streptophyta</taxon>
        <taxon>Embryophyta</taxon>
        <taxon>Tracheophyta</taxon>
        <taxon>Spermatophyta</taxon>
        <taxon>Magnoliopsida</taxon>
        <taxon>Liliopsida</taxon>
        <taxon>Asparagales</taxon>
        <taxon>Orchidaceae</taxon>
        <taxon>Epidendroideae</taxon>
        <taxon>Malaxideae</taxon>
        <taxon>Dendrobiinae</taxon>
        <taxon>Dendrobium</taxon>
    </lineage>
</organism>
<reference evidence="3 4" key="1">
    <citation type="journal article" date="2024" name="Plant Biotechnol. J.">
        <title>Dendrobium thyrsiflorum genome and its molecular insights into genes involved in important horticultural traits.</title>
        <authorList>
            <person name="Chen B."/>
            <person name="Wang J.Y."/>
            <person name="Zheng P.J."/>
            <person name="Li K.L."/>
            <person name="Liang Y.M."/>
            <person name="Chen X.F."/>
            <person name="Zhang C."/>
            <person name="Zhao X."/>
            <person name="He X."/>
            <person name="Zhang G.Q."/>
            <person name="Liu Z.J."/>
            <person name="Xu Q."/>
        </authorList>
    </citation>
    <scope>NUCLEOTIDE SEQUENCE [LARGE SCALE GENOMIC DNA]</scope>
    <source>
        <strain evidence="3">GZMU011</strain>
    </source>
</reference>
<feature type="compositionally biased region" description="Low complexity" evidence="2">
    <location>
        <begin position="227"/>
        <end position="239"/>
    </location>
</feature>
<feature type="region of interest" description="Disordered" evidence="2">
    <location>
        <begin position="111"/>
        <end position="185"/>
    </location>
</feature>
<evidence type="ECO:0000313" key="3">
    <source>
        <dbReference type="EMBL" id="KAL0912949.1"/>
    </source>
</evidence>
<protein>
    <submittedName>
        <fullName evidence="3">Uncharacterized protein</fullName>
    </submittedName>
</protein>
<sequence length="593" mass="66433">MQITARRFTSLSSRPRYRKGDHNIQVVDTFSKKFLESCSATVTGSSTWIRRTPSGSGVIWYQSQQALLVLYPEKFLRIPNRTHEPTEFRDLAPLGVPSRHLTPEQFDDRVEHGSYYGSESGEGSSSTIYSRGARGPMDQYMINPGEDRGEAQMMPAAGTREGRRQRLRDRRLRNKGLKDDEDPLVCDDVASDNEWFIDDETDLPLSDLQLENLSVDVLRGEADQAGTSTSTTPHTSTSSAAQQAKKNFLREIASSRTPVLPELSARTPVQSTAGHLVEFFEGEAASVRVEDSPSGSEARSGLVLLDSRKGTFGRCKCHGHGRVLDLSEADCAAAGGVKLPSSEIRSCCGHLVRMNSSVMSTYGFHVGADKYSSNKPSMGVLSKHSFPNKMKTSGYYGHDSYRHLSGNMKQINVSSKGIKHDHKIVDSLDLVDQEYVKVPPRWTWQQPLQEAEIEDLRQEIIRLKRRLSRLERRTDWSIPQDVNGFRPWGKYVATMASRSLIPNKSLQTVDDDEGILDDTLSSTHEDMFEWSSRQSSTPHSIESSFEEFEDPLVKLSSLSLYDEPVYDVYEDDMFGEVLGVDTPVNNDDKSKLI</sequence>
<dbReference type="EMBL" id="JANQDX010000013">
    <property type="protein sequence ID" value="KAL0912949.1"/>
    <property type="molecule type" value="Genomic_DNA"/>
</dbReference>
<dbReference type="Proteomes" id="UP001552299">
    <property type="component" value="Unassembled WGS sequence"/>
</dbReference>
<keyword evidence="4" id="KW-1185">Reference proteome</keyword>
<evidence type="ECO:0000256" key="1">
    <source>
        <dbReference type="SAM" id="Coils"/>
    </source>
</evidence>
<accession>A0ABD0UJI9</accession>
<comment type="caution">
    <text evidence="3">The sequence shown here is derived from an EMBL/GenBank/DDBJ whole genome shotgun (WGS) entry which is preliminary data.</text>
</comment>
<dbReference type="AlphaFoldDB" id="A0ABD0UJI9"/>
<gene>
    <name evidence="3" type="ORF">M5K25_016373</name>
</gene>
<evidence type="ECO:0000313" key="4">
    <source>
        <dbReference type="Proteomes" id="UP001552299"/>
    </source>
</evidence>
<feature type="compositionally biased region" description="Low complexity" evidence="2">
    <location>
        <begin position="113"/>
        <end position="126"/>
    </location>
</feature>
<feature type="compositionally biased region" description="Basic residues" evidence="2">
    <location>
        <begin position="163"/>
        <end position="175"/>
    </location>
</feature>
<keyword evidence="1" id="KW-0175">Coiled coil</keyword>
<proteinExistence type="predicted"/>
<feature type="coiled-coil region" evidence="1">
    <location>
        <begin position="446"/>
        <end position="473"/>
    </location>
</feature>
<name>A0ABD0UJI9_DENTH</name>